<reference evidence="2 3" key="1">
    <citation type="submission" date="2023-04" db="EMBL/GenBank/DDBJ databases">
        <title>Forest soil microbial communities from Buena Vista Peninsula, Colon Province, Panama.</title>
        <authorList>
            <person name="Bouskill N."/>
        </authorList>
    </citation>
    <scope>NUCLEOTIDE SEQUENCE [LARGE SCALE GENOMIC DNA]</scope>
    <source>
        <strain evidence="2 3">CFH S0262</strain>
    </source>
</reference>
<accession>A0ABT6M6G7</accession>
<dbReference type="Proteomes" id="UP001160334">
    <property type="component" value="Unassembled WGS sequence"/>
</dbReference>
<comment type="caution">
    <text evidence="2">The sequence shown here is derived from an EMBL/GenBank/DDBJ whole genome shotgun (WGS) entry which is preliminary data.</text>
</comment>
<dbReference type="SUPFAM" id="SSF47413">
    <property type="entry name" value="lambda repressor-like DNA-binding domains"/>
    <property type="match status" value="1"/>
</dbReference>
<dbReference type="CDD" id="cd00093">
    <property type="entry name" value="HTH_XRE"/>
    <property type="match status" value="1"/>
</dbReference>
<organism evidence="2 3">
    <name type="scientific">Prescottella agglutinans</name>
    <dbReference type="NCBI Taxonomy" id="1644129"/>
    <lineage>
        <taxon>Bacteria</taxon>
        <taxon>Bacillati</taxon>
        <taxon>Actinomycetota</taxon>
        <taxon>Actinomycetes</taxon>
        <taxon>Mycobacteriales</taxon>
        <taxon>Nocardiaceae</taxon>
        <taxon>Prescottella</taxon>
    </lineage>
</organism>
<dbReference type="InterPro" id="IPR010982">
    <property type="entry name" value="Lambda_DNA-bd_dom_sf"/>
</dbReference>
<evidence type="ECO:0000313" key="3">
    <source>
        <dbReference type="Proteomes" id="UP001160334"/>
    </source>
</evidence>
<sequence length="74" mass="8042">MEANDITPGQMLKKLRLVAGLSIADLARSASVSESQISRVENGRVRPTRIWIARVTKAISGHLTDSANDMRIPA</sequence>
<proteinExistence type="predicted"/>
<dbReference type="InterPro" id="IPR001387">
    <property type="entry name" value="Cro/C1-type_HTH"/>
</dbReference>
<dbReference type="EMBL" id="JARXVC010000002">
    <property type="protein sequence ID" value="MDH6279479.1"/>
    <property type="molecule type" value="Genomic_DNA"/>
</dbReference>
<dbReference type="Gene3D" id="1.10.260.40">
    <property type="entry name" value="lambda repressor-like DNA-binding domains"/>
    <property type="match status" value="1"/>
</dbReference>
<dbReference type="RefSeq" id="WP_280758881.1">
    <property type="nucleotide sequence ID" value="NZ_JARXVC010000002.1"/>
</dbReference>
<dbReference type="PROSITE" id="PS50943">
    <property type="entry name" value="HTH_CROC1"/>
    <property type="match status" value="1"/>
</dbReference>
<dbReference type="Pfam" id="PF13560">
    <property type="entry name" value="HTH_31"/>
    <property type="match status" value="1"/>
</dbReference>
<protein>
    <submittedName>
        <fullName evidence="2">Transcriptional regulator with XRE-family HTH domain</fullName>
    </submittedName>
</protein>
<gene>
    <name evidence="2" type="ORF">M2280_000688</name>
</gene>
<dbReference type="SMART" id="SM00530">
    <property type="entry name" value="HTH_XRE"/>
    <property type="match status" value="1"/>
</dbReference>
<keyword evidence="3" id="KW-1185">Reference proteome</keyword>
<evidence type="ECO:0000259" key="1">
    <source>
        <dbReference type="PROSITE" id="PS50943"/>
    </source>
</evidence>
<name>A0ABT6M6G7_9NOCA</name>
<evidence type="ECO:0000313" key="2">
    <source>
        <dbReference type="EMBL" id="MDH6279479.1"/>
    </source>
</evidence>
<feature type="domain" description="HTH cro/C1-type" evidence="1">
    <location>
        <begin position="12"/>
        <end position="48"/>
    </location>
</feature>